<sequence length="135" mass="14865">MKNNRLLIPGLLLLTVLISTPAFATETGPQGPNERQEIIQLGRMATKKLVRILGSRMKMHLRENGPAGALGFCAAKAQALTARVNRELPAAVRVKRISLRYRNPLDAPIKDEARILRALHLLKNAGAVLPDYVLQ</sequence>
<reference evidence="1" key="1">
    <citation type="submission" date="2018-06" db="EMBL/GenBank/DDBJ databases">
        <authorList>
            <person name="Zhirakovskaya E."/>
        </authorList>
    </citation>
    <scope>NUCLEOTIDE SEQUENCE</scope>
</reference>
<evidence type="ECO:0000313" key="1">
    <source>
        <dbReference type="EMBL" id="VAW40170.1"/>
    </source>
</evidence>
<protein>
    <submittedName>
        <fullName evidence="1">Uncharacterized protein</fullName>
    </submittedName>
</protein>
<gene>
    <name evidence="1" type="ORF">MNBD_DELTA04-1194</name>
</gene>
<dbReference type="EMBL" id="UOEY01000096">
    <property type="protein sequence ID" value="VAW40170.1"/>
    <property type="molecule type" value="Genomic_DNA"/>
</dbReference>
<organism evidence="1">
    <name type="scientific">hydrothermal vent metagenome</name>
    <dbReference type="NCBI Taxonomy" id="652676"/>
    <lineage>
        <taxon>unclassified sequences</taxon>
        <taxon>metagenomes</taxon>
        <taxon>ecological metagenomes</taxon>
    </lineage>
</organism>
<proteinExistence type="predicted"/>
<dbReference type="AlphaFoldDB" id="A0A3B0VHL9"/>
<accession>A0A3B0VHL9</accession>
<name>A0A3B0VHL9_9ZZZZ</name>
<feature type="non-terminal residue" evidence="1">
    <location>
        <position position="135"/>
    </location>
</feature>